<dbReference type="RefSeq" id="WP_067127718.1">
    <property type="nucleotide sequence ID" value="NZ_KQ948215.1"/>
</dbReference>
<gene>
    <name evidence="1" type="ORF">AQI95_24530</name>
</gene>
<protein>
    <submittedName>
        <fullName evidence="1">Uncharacterized protein</fullName>
    </submittedName>
</protein>
<dbReference type="EMBL" id="LMWN01000035">
    <property type="protein sequence ID" value="KUN03129.1"/>
    <property type="molecule type" value="Genomic_DNA"/>
</dbReference>
<evidence type="ECO:0000313" key="2">
    <source>
        <dbReference type="Proteomes" id="UP000053127"/>
    </source>
</evidence>
<dbReference type="Proteomes" id="UP000053127">
    <property type="component" value="Unassembled WGS sequence"/>
</dbReference>
<comment type="caution">
    <text evidence="1">The sequence shown here is derived from an EMBL/GenBank/DDBJ whole genome shotgun (WGS) entry which is preliminary data.</text>
</comment>
<dbReference type="AlphaFoldDB" id="A0A124HF95"/>
<organism evidence="1 2">
    <name type="scientific">Streptomyces yokosukanensis</name>
    <dbReference type="NCBI Taxonomy" id="67386"/>
    <lineage>
        <taxon>Bacteria</taxon>
        <taxon>Bacillati</taxon>
        <taxon>Actinomycetota</taxon>
        <taxon>Actinomycetes</taxon>
        <taxon>Kitasatosporales</taxon>
        <taxon>Streptomycetaceae</taxon>
        <taxon>Streptomyces</taxon>
    </lineage>
</organism>
<keyword evidence="2" id="KW-1185">Reference proteome</keyword>
<accession>A0A124HF95</accession>
<dbReference type="OrthoDB" id="4293314at2"/>
<reference evidence="1 2" key="1">
    <citation type="submission" date="2015-10" db="EMBL/GenBank/DDBJ databases">
        <title>Draft genome sequence of Streptomyces yokosukanensis DSM 40224, type strain for the species Streptomyces yokosukanensis.</title>
        <authorList>
            <person name="Ruckert C."/>
            <person name="Winkler A."/>
            <person name="Kalinowski J."/>
            <person name="Kampfer P."/>
            <person name="Glaeser S."/>
        </authorList>
    </citation>
    <scope>NUCLEOTIDE SEQUENCE [LARGE SCALE GENOMIC DNA]</scope>
    <source>
        <strain evidence="1 2">DSM 40224</strain>
    </source>
</reference>
<evidence type="ECO:0000313" key="1">
    <source>
        <dbReference type="EMBL" id="KUN03129.1"/>
    </source>
</evidence>
<sequence>MAKDMSGTGRVTIFPLLHDWETSSRCVLVYTTADNGMTAVLGVIPVEGNVHEPGDLFALAGRHGFIGEWKGSHEQRCGCWLVATGAGSRMVRKAGTIEVPQTEWSLDMVRSVDLDGTYAGHVRVAAGRMTLADAELMERARALVPVPAVPVVIA</sequence>
<proteinExistence type="predicted"/>
<name>A0A124HF95_9ACTN</name>